<protein>
    <submittedName>
        <fullName evidence="8">Response regulator</fullName>
    </submittedName>
</protein>
<evidence type="ECO:0000256" key="5">
    <source>
        <dbReference type="ARBA" id="ARBA00023163"/>
    </source>
</evidence>
<sequence>MEEGTILIHVIAVDDEPPALRRVGALLQTFDEVQVAGLFESGQLFLDHVLTMPGPIDLALLDMELPGMNGLELARRLRAVRPEIQIAFLTAYEEYARDAFDVEAIDYLLKPIAREDLARTLDRCQKRSSRIMQQAQPERGISVSSFGPFSVTTEAGETVRFRNSKSRELLAYLHYHGGRPVSKVKIMDDLWYGRDAARTQVNLHSTVYQLRKDLEAAGLPRVLEQSKTAGGSYQISWNVAFDDLAAYEEECRLYRQTLSITHVMRAIQLYGDGYLEGSGYGWAAPRQAELELGYAGLLEVMVDTYVRQKRFDIALKPLQKWVRLQPLEVRLHGKMIALLLLMDREADAISYHRLALELLELEDTPHMLDLPGLRVDPFAMF</sequence>
<dbReference type="InterPro" id="IPR005158">
    <property type="entry name" value="BTAD"/>
</dbReference>
<dbReference type="Gene3D" id="1.10.10.10">
    <property type="entry name" value="Winged helix-like DNA-binding domain superfamily/Winged helix DNA-binding domain"/>
    <property type="match status" value="1"/>
</dbReference>
<evidence type="ECO:0000256" key="4">
    <source>
        <dbReference type="ARBA" id="ARBA00023125"/>
    </source>
</evidence>
<feature type="modified residue" description="4-aspartylphosphate" evidence="6">
    <location>
        <position position="62"/>
    </location>
</feature>
<evidence type="ECO:0000256" key="2">
    <source>
        <dbReference type="ARBA" id="ARBA00023012"/>
    </source>
</evidence>
<evidence type="ECO:0000313" key="9">
    <source>
        <dbReference type="Proteomes" id="UP000293142"/>
    </source>
</evidence>
<dbReference type="SUPFAM" id="SSF48452">
    <property type="entry name" value="TPR-like"/>
    <property type="match status" value="1"/>
</dbReference>
<dbReference type="SMART" id="SM01043">
    <property type="entry name" value="BTAD"/>
    <property type="match status" value="1"/>
</dbReference>
<dbReference type="SUPFAM" id="SSF52172">
    <property type="entry name" value="CheY-like"/>
    <property type="match status" value="1"/>
</dbReference>
<dbReference type="GO" id="GO:0000160">
    <property type="term" value="P:phosphorelay signal transduction system"/>
    <property type="evidence" value="ECO:0007669"/>
    <property type="project" value="UniProtKB-KW"/>
</dbReference>
<dbReference type="AlphaFoldDB" id="A0A4Q9DT78"/>
<dbReference type="PANTHER" id="PTHR35807:SF1">
    <property type="entry name" value="TRANSCRIPTIONAL REGULATOR REDD"/>
    <property type="match status" value="1"/>
</dbReference>
<organism evidence="8 9">
    <name type="scientific">Paenibacillus thalictri</name>
    <dbReference type="NCBI Taxonomy" id="2527873"/>
    <lineage>
        <taxon>Bacteria</taxon>
        <taxon>Bacillati</taxon>
        <taxon>Bacillota</taxon>
        <taxon>Bacilli</taxon>
        <taxon>Bacillales</taxon>
        <taxon>Paenibacillaceae</taxon>
        <taxon>Paenibacillus</taxon>
    </lineage>
</organism>
<evidence type="ECO:0000259" key="7">
    <source>
        <dbReference type="PROSITE" id="PS50110"/>
    </source>
</evidence>
<dbReference type="PANTHER" id="PTHR35807">
    <property type="entry name" value="TRANSCRIPTIONAL REGULATOR REDD-RELATED"/>
    <property type="match status" value="1"/>
</dbReference>
<keyword evidence="2" id="KW-0902">Two-component regulatory system</keyword>
<dbReference type="SUPFAM" id="SSF46894">
    <property type="entry name" value="C-terminal effector domain of the bipartite response regulators"/>
    <property type="match status" value="1"/>
</dbReference>
<evidence type="ECO:0000256" key="6">
    <source>
        <dbReference type="PROSITE-ProRule" id="PRU00169"/>
    </source>
</evidence>
<dbReference type="SMART" id="SM00448">
    <property type="entry name" value="REC"/>
    <property type="match status" value="1"/>
</dbReference>
<gene>
    <name evidence="8" type="ORF">EYB31_11180</name>
</gene>
<keyword evidence="5" id="KW-0804">Transcription</keyword>
<dbReference type="InterPro" id="IPR036388">
    <property type="entry name" value="WH-like_DNA-bd_sf"/>
</dbReference>
<keyword evidence="6" id="KW-0597">Phosphoprotein</keyword>
<dbReference type="EMBL" id="SIRE01000007">
    <property type="protein sequence ID" value="TBL79466.1"/>
    <property type="molecule type" value="Genomic_DNA"/>
</dbReference>
<dbReference type="InterPro" id="IPR011006">
    <property type="entry name" value="CheY-like_superfamily"/>
</dbReference>
<dbReference type="InterPro" id="IPR016032">
    <property type="entry name" value="Sig_transdc_resp-reg_C-effctor"/>
</dbReference>
<dbReference type="InterPro" id="IPR051677">
    <property type="entry name" value="AfsR-DnrI-RedD_regulator"/>
</dbReference>
<dbReference type="Proteomes" id="UP000293142">
    <property type="component" value="Unassembled WGS sequence"/>
</dbReference>
<proteinExistence type="inferred from homology"/>
<accession>A0A4Q9DT78</accession>
<keyword evidence="9" id="KW-1185">Reference proteome</keyword>
<comment type="caution">
    <text evidence="8">The sequence shown here is derived from an EMBL/GenBank/DDBJ whole genome shotgun (WGS) entry which is preliminary data.</text>
</comment>
<name>A0A4Q9DT78_9BACL</name>
<feature type="domain" description="Response regulatory" evidence="7">
    <location>
        <begin position="9"/>
        <end position="125"/>
    </location>
</feature>
<evidence type="ECO:0000313" key="8">
    <source>
        <dbReference type="EMBL" id="TBL79466.1"/>
    </source>
</evidence>
<evidence type="ECO:0000256" key="1">
    <source>
        <dbReference type="ARBA" id="ARBA00005820"/>
    </source>
</evidence>
<dbReference type="InterPro" id="IPR001789">
    <property type="entry name" value="Sig_transdc_resp-reg_receiver"/>
</dbReference>
<dbReference type="InterPro" id="IPR011990">
    <property type="entry name" value="TPR-like_helical_dom_sf"/>
</dbReference>
<keyword evidence="4" id="KW-0238">DNA-binding</keyword>
<comment type="similarity">
    <text evidence="1">Belongs to the AfsR/DnrI/RedD regulatory family.</text>
</comment>
<dbReference type="Pfam" id="PF00486">
    <property type="entry name" value="Trans_reg_C"/>
    <property type="match status" value="1"/>
</dbReference>
<dbReference type="Gene3D" id="3.40.50.2300">
    <property type="match status" value="1"/>
</dbReference>
<dbReference type="Pfam" id="PF03704">
    <property type="entry name" value="BTAD"/>
    <property type="match status" value="1"/>
</dbReference>
<dbReference type="PROSITE" id="PS50110">
    <property type="entry name" value="RESPONSE_REGULATORY"/>
    <property type="match status" value="1"/>
</dbReference>
<dbReference type="GO" id="GO:0006355">
    <property type="term" value="P:regulation of DNA-templated transcription"/>
    <property type="evidence" value="ECO:0007669"/>
    <property type="project" value="InterPro"/>
</dbReference>
<dbReference type="Pfam" id="PF00072">
    <property type="entry name" value="Response_reg"/>
    <property type="match status" value="1"/>
</dbReference>
<dbReference type="OrthoDB" id="3190595at2"/>
<dbReference type="Gene3D" id="1.25.40.10">
    <property type="entry name" value="Tetratricopeptide repeat domain"/>
    <property type="match status" value="1"/>
</dbReference>
<reference evidence="8 9" key="1">
    <citation type="submission" date="2019-02" db="EMBL/GenBank/DDBJ databases">
        <title>Paenibacillus sp. nov., isolated from surface-sterilized tissue of Thalictrum simplex L.</title>
        <authorList>
            <person name="Tuo L."/>
        </authorList>
    </citation>
    <scope>NUCLEOTIDE SEQUENCE [LARGE SCALE GENOMIC DNA]</scope>
    <source>
        <strain evidence="8 9">N2SHLJ1</strain>
    </source>
</reference>
<dbReference type="GO" id="GO:0003677">
    <property type="term" value="F:DNA binding"/>
    <property type="evidence" value="ECO:0007669"/>
    <property type="project" value="UniProtKB-KW"/>
</dbReference>
<dbReference type="InterPro" id="IPR001867">
    <property type="entry name" value="OmpR/PhoB-type_DNA-bd"/>
</dbReference>
<keyword evidence="3" id="KW-0805">Transcription regulation</keyword>
<evidence type="ECO:0000256" key="3">
    <source>
        <dbReference type="ARBA" id="ARBA00023015"/>
    </source>
</evidence>